<protein>
    <submittedName>
        <fullName evidence="2">Uncharacterized protein</fullName>
    </submittedName>
</protein>
<organism evidence="2">
    <name type="scientific">marine metagenome</name>
    <dbReference type="NCBI Taxonomy" id="408172"/>
    <lineage>
        <taxon>unclassified sequences</taxon>
        <taxon>metagenomes</taxon>
        <taxon>ecological metagenomes</taxon>
    </lineage>
</organism>
<name>A0A382H726_9ZZZZ</name>
<keyword evidence="1" id="KW-0812">Transmembrane</keyword>
<proteinExistence type="predicted"/>
<dbReference type="CDD" id="cd12105">
    <property type="entry name" value="HmuY"/>
    <property type="match status" value="1"/>
</dbReference>
<feature type="non-terminal residue" evidence="2">
    <location>
        <position position="194"/>
    </location>
</feature>
<dbReference type="Pfam" id="PF14064">
    <property type="entry name" value="HmuY"/>
    <property type="match status" value="1"/>
</dbReference>
<sequence length="194" mass="21654">MSEPFNGTAPPEPDPGMEKKRKLWRNIFLLNLSISLLLVGIFWLPAKLVQVNSFLNSPSVNLPGKGQMAKKPEEKVEPAPKSFANLMPTQVTTLNASSEKDYVYFDFSSGKPVRILDSSSLEWDLAFRRGKVISNGGASTRLGKAGLLDLGVVDFDIVAEVPMDNYIQDIAAKTETENPVLIKWYNYNYFTHKL</sequence>
<feature type="transmembrane region" description="Helical" evidence="1">
    <location>
        <begin position="27"/>
        <end position="46"/>
    </location>
</feature>
<gene>
    <name evidence="2" type="ORF">METZ01_LOCUS235924</name>
</gene>
<evidence type="ECO:0000313" key="2">
    <source>
        <dbReference type="EMBL" id="SVB83070.1"/>
    </source>
</evidence>
<accession>A0A382H726</accession>
<dbReference type="InterPro" id="IPR025921">
    <property type="entry name" value="HmuY"/>
</dbReference>
<reference evidence="2" key="1">
    <citation type="submission" date="2018-05" db="EMBL/GenBank/DDBJ databases">
        <authorList>
            <person name="Lanie J.A."/>
            <person name="Ng W.-L."/>
            <person name="Kazmierczak K.M."/>
            <person name="Andrzejewski T.M."/>
            <person name="Davidsen T.M."/>
            <person name="Wayne K.J."/>
            <person name="Tettelin H."/>
            <person name="Glass J.I."/>
            <person name="Rusch D."/>
            <person name="Podicherti R."/>
            <person name="Tsui H.-C.T."/>
            <person name="Winkler M.E."/>
        </authorList>
    </citation>
    <scope>NUCLEOTIDE SEQUENCE</scope>
</reference>
<dbReference type="AlphaFoldDB" id="A0A382H726"/>
<keyword evidence="1" id="KW-1133">Transmembrane helix</keyword>
<dbReference type="EMBL" id="UINC01059542">
    <property type="protein sequence ID" value="SVB83070.1"/>
    <property type="molecule type" value="Genomic_DNA"/>
</dbReference>
<evidence type="ECO:0000256" key="1">
    <source>
        <dbReference type="SAM" id="Phobius"/>
    </source>
</evidence>
<keyword evidence="1" id="KW-0472">Membrane</keyword>